<accession>A0AA88EGX3</accession>
<feature type="non-terminal residue" evidence="1">
    <location>
        <position position="30"/>
    </location>
</feature>
<reference evidence="1" key="1">
    <citation type="submission" date="2023-07" db="EMBL/GenBank/DDBJ databases">
        <title>draft genome sequence of fig (Ficus carica).</title>
        <authorList>
            <person name="Takahashi T."/>
            <person name="Nishimura K."/>
        </authorList>
    </citation>
    <scope>NUCLEOTIDE SEQUENCE</scope>
</reference>
<keyword evidence="2" id="KW-1185">Reference proteome</keyword>
<gene>
    <name evidence="1" type="ORF">TIFTF001_054413</name>
</gene>
<dbReference type="Proteomes" id="UP001187192">
    <property type="component" value="Unassembled WGS sequence"/>
</dbReference>
<evidence type="ECO:0000313" key="2">
    <source>
        <dbReference type="Proteomes" id="UP001187192"/>
    </source>
</evidence>
<evidence type="ECO:0000313" key="1">
    <source>
        <dbReference type="EMBL" id="GMN74423.1"/>
    </source>
</evidence>
<dbReference type="AlphaFoldDB" id="A0AA88EGX3"/>
<proteinExistence type="predicted"/>
<sequence>MLVRTPTLHNKNWTLAYVPIQAGEGLQLCP</sequence>
<dbReference type="EMBL" id="BTGU01014642">
    <property type="protein sequence ID" value="GMN74423.1"/>
    <property type="molecule type" value="Genomic_DNA"/>
</dbReference>
<comment type="caution">
    <text evidence="1">The sequence shown here is derived from an EMBL/GenBank/DDBJ whole genome shotgun (WGS) entry which is preliminary data.</text>
</comment>
<organism evidence="1 2">
    <name type="scientific">Ficus carica</name>
    <name type="common">Common fig</name>
    <dbReference type="NCBI Taxonomy" id="3494"/>
    <lineage>
        <taxon>Eukaryota</taxon>
        <taxon>Viridiplantae</taxon>
        <taxon>Streptophyta</taxon>
        <taxon>Embryophyta</taxon>
        <taxon>Tracheophyta</taxon>
        <taxon>Spermatophyta</taxon>
        <taxon>Magnoliopsida</taxon>
        <taxon>eudicotyledons</taxon>
        <taxon>Gunneridae</taxon>
        <taxon>Pentapetalae</taxon>
        <taxon>rosids</taxon>
        <taxon>fabids</taxon>
        <taxon>Rosales</taxon>
        <taxon>Moraceae</taxon>
        <taxon>Ficeae</taxon>
        <taxon>Ficus</taxon>
    </lineage>
</organism>
<name>A0AA88EGX3_FICCA</name>
<protein>
    <submittedName>
        <fullName evidence="1">Uncharacterized protein</fullName>
    </submittedName>
</protein>